<dbReference type="EMBL" id="BOMM01000052">
    <property type="protein sequence ID" value="GIE14126.1"/>
    <property type="molecule type" value="Genomic_DNA"/>
</dbReference>
<protein>
    <submittedName>
        <fullName evidence="2">Uncharacterized protein</fullName>
    </submittedName>
</protein>
<keyword evidence="3" id="KW-1185">Reference proteome</keyword>
<evidence type="ECO:0000313" key="2">
    <source>
        <dbReference type="EMBL" id="GIE14126.1"/>
    </source>
</evidence>
<gene>
    <name evidence="2" type="ORF">Afe05nite_59660</name>
</gene>
<evidence type="ECO:0000256" key="1">
    <source>
        <dbReference type="SAM" id="MobiDB-lite"/>
    </source>
</evidence>
<comment type="caution">
    <text evidence="2">The sequence shown here is derived from an EMBL/GenBank/DDBJ whole genome shotgun (WGS) entry which is preliminary data.</text>
</comment>
<feature type="region of interest" description="Disordered" evidence="1">
    <location>
        <begin position="1"/>
        <end position="22"/>
    </location>
</feature>
<accession>A0A919J3I6</accession>
<organism evidence="2 3">
    <name type="scientific">Paractinoplanes ferrugineus</name>
    <dbReference type="NCBI Taxonomy" id="113564"/>
    <lineage>
        <taxon>Bacteria</taxon>
        <taxon>Bacillati</taxon>
        <taxon>Actinomycetota</taxon>
        <taxon>Actinomycetes</taxon>
        <taxon>Micromonosporales</taxon>
        <taxon>Micromonosporaceae</taxon>
        <taxon>Paractinoplanes</taxon>
    </lineage>
</organism>
<proteinExistence type="predicted"/>
<dbReference type="Proteomes" id="UP000598174">
    <property type="component" value="Unassembled WGS sequence"/>
</dbReference>
<reference evidence="2" key="1">
    <citation type="submission" date="2021-01" db="EMBL/GenBank/DDBJ databases">
        <title>Whole genome shotgun sequence of Actinoplanes ferrugineus NBRC 15555.</title>
        <authorList>
            <person name="Komaki H."/>
            <person name="Tamura T."/>
        </authorList>
    </citation>
    <scope>NUCLEOTIDE SEQUENCE</scope>
    <source>
        <strain evidence="2">NBRC 15555</strain>
    </source>
</reference>
<evidence type="ECO:0000313" key="3">
    <source>
        <dbReference type="Proteomes" id="UP000598174"/>
    </source>
</evidence>
<name>A0A919J3I6_9ACTN</name>
<dbReference type="AlphaFoldDB" id="A0A919J3I6"/>
<sequence>MRGSPGALAYYEAPRQRGTSHQAALRQLSNRLVGILRGCPNPETTYDDATSWVHLQPNT</sequence>